<dbReference type="GO" id="GO:0005886">
    <property type="term" value="C:plasma membrane"/>
    <property type="evidence" value="ECO:0007669"/>
    <property type="project" value="UniProtKB-SubCell"/>
</dbReference>
<reference evidence="9 10" key="1">
    <citation type="journal article" date="2016" name="Nat. Commun.">
        <title>Thousands of microbial genomes shed light on interconnected biogeochemical processes in an aquifer system.</title>
        <authorList>
            <person name="Anantharaman K."/>
            <person name="Brown C.T."/>
            <person name="Hug L.A."/>
            <person name="Sharon I."/>
            <person name="Castelle C.J."/>
            <person name="Probst A.J."/>
            <person name="Thomas B.C."/>
            <person name="Singh A."/>
            <person name="Wilkins M.J."/>
            <person name="Karaoz U."/>
            <person name="Brodie E.L."/>
            <person name="Williams K.H."/>
            <person name="Hubbard S.S."/>
            <person name="Banfield J.F."/>
        </authorList>
    </citation>
    <scope>NUCLEOTIDE SEQUENCE [LARGE SCALE GENOMIC DNA]</scope>
</reference>
<sequence>MDIFPVILFFGGLIGGLYAANVGGGALVSFPLLVLAGLPIHAAIATQRFSAAILELVSAVRFQKEKLINLKFAIFLGFIAALGSFLGSNLVLAINERILNLIIGVILLIVSAVLFNRKKIGLKEKKITRRSLVLTSISTFLLAIYGGFFGAGFGFFIMIVLVLMGYTFIKSAAMGRVIGFFMSATGAVVFAHAGLINYTYGLSLGAGFAIGSWIGIGFALKKGNEFIRGLLLVVVLLSVLKLISGFLNINII</sequence>
<keyword evidence="7 8" id="KW-0472">Membrane</keyword>
<feature type="transmembrane region" description="Helical" evidence="8">
    <location>
        <begin position="227"/>
        <end position="249"/>
    </location>
</feature>
<name>A0A1F5FX98_9BACT</name>
<comment type="similarity">
    <text evidence="2 8">Belongs to the 4-toluene sulfonate uptake permease (TSUP) (TC 2.A.102) family.</text>
</comment>
<feature type="transmembrane region" description="Helical" evidence="8">
    <location>
        <begin position="202"/>
        <end position="220"/>
    </location>
</feature>
<comment type="caution">
    <text evidence="9">The sequence shown here is derived from an EMBL/GenBank/DDBJ whole genome shotgun (WGS) entry which is preliminary data.</text>
</comment>
<evidence type="ECO:0000313" key="9">
    <source>
        <dbReference type="EMBL" id="OGD84184.1"/>
    </source>
</evidence>
<protein>
    <recommendedName>
        <fullName evidence="8">Probable membrane transporter protein</fullName>
    </recommendedName>
</protein>
<dbReference type="EMBL" id="MFAU01000028">
    <property type="protein sequence ID" value="OGD84184.1"/>
    <property type="molecule type" value="Genomic_DNA"/>
</dbReference>
<evidence type="ECO:0000256" key="6">
    <source>
        <dbReference type="ARBA" id="ARBA00022989"/>
    </source>
</evidence>
<evidence type="ECO:0000256" key="7">
    <source>
        <dbReference type="ARBA" id="ARBA00023136"/>
    </source>
</evidence>
<dbReference type="InterPro" id="IPR002781">
    <property type="entry name" value="TM_pro_TauE-like"/>
</dbReference>
<dbReference type="PANTHER" id="PTHR30269">
    <property type="entry name" value="TRANSMEMBRANE PROTEIN YFCA"/>
    <property type="match status" value="1"/>
</dbReference>
<feature type="transmembrane region" description="Helical" evidence="8">
    <location>
        <begin position="98"/>
        <end position="115"/>
    </location>
</feature>
<dbReference type="InterPro" id="IPR052017">
    <property type="entry name" value="TSUP"/>
</dbReference>
<proteinExistence type="inferred from homology"/>
<dbReference type="AlphaFoldDB" id="A0A1F5FX98"/>
<feature type="transmembrane region" description="Helical" evidence="8">
    <location>
        <begin position="176"/>
        <end position="196"/>
    </location>
</feature>
<evidence type="ECO:0000256" key="8">
    <source>
        <dbReference type="RuleBase" id="RU363041"/>
    </source>
</evidence>
<dbReference type="Proteomes" id="UP000179252">
    <property type="component" value="Unassembled WGS sequence"/>
</dbReference>
<organism evidence="9 10">
    <name type="scientific">Candidatus Curtissbacteria bacterium RBG_13_40_7</name>
    <dbReference type="NCBI Taxonomy" id="1797706"/>
    <lineage>
        <taxon>Bacteria</taxon>
        <taxon>Candidatus Curtissiibacteriota</taxon>
    </lineage>
</organism>
<evidence type="ECO:0000256" key="4">
    <source>
        <dbReference type="ARBA" id="ARBA00022475"/>
    </source>
</evidence>
<evidence type="ECO:0000256" key="1">
    <source>
        <dbReference type="ARBA" id="ARBA00004651"/>
    </source>
</evidence>
<keyword evidence="4 8" id="KW-1003">Cell membrane</keyword>
<keyword evidence="3" id="KW-0813">Transport</keyword>
<keyword evidence="6 8" id="KW-1133">Transmembrane helix</keyword>
<feature type="transmembrane region" description="Helical" evidence="8">
    <location>
        <begin position="72"/>
        <end position="92"/>
    </location>
</feature>
<accession>A0A1F5FX98</accession>
<evidence type="ECO:0000256" key="5">
    <source>
        <dbReference type="ARBA" id="ARBA00022692"/>
    </source>
</evidence>
<feature type="transmembrane region" description="Helical" evidence="8">
    <location>
        <begin position="29"/>
        <end position="51"/>
    </location>
</feature>
<keyword evidence="5 8" id="KW-0812">Transmembrane</keyword>
<dbReference type="Pfam" id="PF01925">
    <property type="entry name" value="TauE"/>
    <property type="match status" value="1"/>
</dbReference>
<dbReference type="PANTHER" id="PTHR30269:SF0">
    <property type="entry name" value="MEMBRANE TRANSPORTER PROTEIN YFCA-RELATED"/>
    <property type="match status" value="1"/>
</dbReference>
<evidence type="ECO:0000313" key="10">
    <source>
        <dbReference type="Proteomes" id="UP000179252"/>
    </source>
</evidence>
<evidence type="ECO:0000256" key="3">
    <source>
        <dbReference type="ARBA" id="ARBA00022448"/>
    </source>
</evidence>
<comment type="subcellular location">
    <subcellularLocation>
        <location evidence="1 8">Cell membrane</location>
        <topology evidence="1 8">Multi-pass membrane protein</topology>
    </subcellularLocation>
</comment>
<evidence type="ECO:0000256" key="2">
    <source>
        <dbReference type="ARBA" id="ARBA00009142"/>
    </source>
</evidence>
<gene>
    <name evidence="9" type="ORF">A2165_01075</name>
</gene>